<dbReference type="Proteomes" id="UP000053372">
    <property type="component" value="Unassembled WGS sequence"/>
</dbReference>
<feature type="chain" id="PRO_5006890135" evidence="1">
    <location>
        <begin position="22"/>
        <end position="298"/>
    </location>
</feature>
<evidence type="ECO:0000313" key="3">
    <source>
        <dbReference type="EMBL" id="KST66198.1"/>
    </source>
</evidence>
<evidence type="ECO:0000256" key="1">
    <source>
        <dbReference type="SAM" id="SignalP"/>
    </source>
</evidence>
<evidence type="ECO:0000259" key="2">
    <source>
        <dbReference type="Pfam" id="PF04069"/>
    </source>
</evidence>
<dbReference type="PROSITE" id="PS51257">
    <property type="entry name" value="PROKAR_LIPOPROTEIN"/>
    <property type="match status" value="1"/>
</dbReference>
<dbReference type="CDD" id="cd13613">
    <property type="entry name" value="PBP2_Opu_like_2"/>
    <property type="match status" value="1"/>
</dbReference>
<accession>A0A0V7ZPM5</accession>
<gene>
    <name evidence="3" type="ORF">BC008_24805</name>
</gene>
<dbReference type="EMBL" id="LMTZ01000098">
    <property type="protein sequence ID" value="KST66198.1"/>
    <property type="molecule type" value="Genomic_DNA"/>
</dbReference>
<sequence length="298" mass="33710">MKKIISFFIISFCLMIGMASCSIDNPTNSGDIVIGSKSFTEQDILGELLAQQIEATTNLKVDLRSRLGGTFICHQAIVTGNIDGYVEYTGTSYNAILKQKVISNPEEVYQQVKENYDQKFNLKVMEPLGFENTYAIIIRKEDAEKYNLQNISEVSKHTSRWRLGAGYEFTERQDGLSGLVKKYNLDFTQSPQQMDNGLLYRAIHQGLVDIIAGTSTDGQISRLGLVVLEDDQEYFPPYEATPVFRKDTLEKYPQLKDSIAKLSGKINAEEMRRLNYLVGGELQDVKEVVRKFRKSKGL</sequence>
<dbReference type="AlphaFoldDB" id="A0A0V7ZPM5"/>
<dbReference type="GO" id="GO:0022857">
    <property type="term" value="F:transmembrane transporter activity"/>
    <property type="evidence" value="ECO:0007669"/>
    <property type="project" value="InterPro"/>
</dbReference>
<dbReference type="GO" id="GO:0043190">
    <property type="term" value="C:ATP-binding cassette (ABC) transporter complex"/>
    <property type="evidence" value="ECO:0007669"/>
    <property type="project" value="InterPro"/>
</dbReference>
<dbReference type="Gene3D" id="3.40.190.10">
    <property type="entry name" value="Periplasmic binding protein-like II"/>
    <property type="match status" value="1"/>
</dbReference>
<keyword evidence="1" id="KW-0732">Signal</keyword>
<reference evidence="3 4" key="1">
    <citation type="journal article" date="2015" name="Genome Announc.">
        <title>Draft Genome of the Euendolithic (true boring) Cyanobacterium Mastigocoleus testarum strain BC008.</title>
        <authorList>
            <person name="Guida B.S."/>
            <person name="Garcia-Pichel F."/>
        </authorList>
    </citation>
    <scope>NUCLEOTIDE SEQUENCE [LARGE SCALE GENOMIC DNA]</scope>
    <source>
        <strain evidence="3 4">BC008</strain>
    </source>
</reference>
<proteinExistence type="predicted"/>
<evidence type="ECO:0000313" key="4">
    <source>
        <dbReference type="Proteomes" id="UP000053372"/>
    </source>
</evidence>
<dbReference type="OrthoDB" id="9801163at2"/>
<dbReference type="InterPro" id="IPR007210">
    <property type="entry name" value="ABC_Gly_betaine_transp_sub-bd"/>
</dbReference>
<name>A0A0V7ZPM5_9CYAN</name>
<comment type="caution">
    <text evidence="3">The sequence shown here is derived from an EMBL/GenBank/DDBJ whole genome shotgun (WGS) entry which is preliminary data.</text>
</comment>
<dbReference type="Pfam" id="PF04069">
    <property type="entry name" value="OpuAC"/>
    <property type="match status" value="1"/>
</dbReference>
<dbReference type="RefSeq" id="WP_027846076.1">
    <property type="nucleotide sequence ID" value="NZ_LMTZ01000098.1"/>
</dbReference>
<dbReference type="SUPFAM" id="SSF53850">
    <property type="entry name" value="Periplasmic binding protein-like II"/>
    <property type="match status" value="1"/>
</dbReference>
<feature type="domain" description="ABC-type glycine betaine transport system substrate-binding" evidence="2">
    <location>
        <begin position="31"/>
        <end position="294"/>
    </location>
</feature>
<organism evidence="3 4">
    <name type="scientific">Mastigocoleus testarum BC008</name>
    <dbReference type="NCBI Taxonomy" id="371196"/>
    <lineage>
        <taxon>Bacteria</taxon>
        <taxon>Bacillati</taxon>
        <taxon>Cyanobacteriota</taxon>
        <taxon>Cyanophyceae</taxon>
        <taxon>Nostocales</taxon>
        <taxon>Hapalosiphonaceae</taxon>
        <taxon>Mastigocoleus</taxon>
    </lineage>
</organism>
<dbReference type="Gene3D" id="3.40.190.120">
    <property type="entry name" value="Osmoprotection protein (prox), domain 2"/>
    <property type="match status" value="1"/>
</dbReference>
<feature type="signal peptide" evidence="1">
    <location>
        <begin position="1"/>
        <end position="21"/>
    </location>
</feature>
<protein>
    <submittedName>
        <fullName evidence="3">ABC transporter substrate-binding protein</fullName>
    </submittedName>
</protein>
<keyword evidence="4" id="KW-1185">Reference proteome</keyword>